<dbReference type="Pfam" id="PF00069">
    <property type="entry name" value="Pkinase"/>
    <property type="match status" value="1"/>
</dbReference>
<gene>
    <name evidence="12" type="ORF">HYH03_016566</name>
</gene>
<keyword evidence="2" id="KW-0723">Serine/threonine-protein kinase</keyword>
<dbReference type="Gene3D" id="1.10.510.10">
    <property type="entry name" value="Transferase(Phosphotransferase) domain 1"/>
    <property type="match status" value="1"/>
</dbReference>
<feature type="region of interest" description="Disordered" evidence="10">
    <location>
        <begin position="620"/>
        <end position="646"/>
    </location>
</feature>
<feature type="region of interest" description="Disordered" evidence="10">
    <location>
        <begin position="796"/>
        <end position="851"/>
    </location>
</feature>
<feature type="region of interest" description="Disordered" evidence="10">
    <location>
        <begin position="865"/>
        <end position="885"/>
    </location>
</feature>
<dbReference type="EC" id="2.7.11.22" evidence="1"/>
<dbReference type="PROSITE" id="PS00108">
    <property type="entry name" value="PROTEIN_KINASE_ST"/>
    <property type="match status" value="1"/>
</dbReference>
<sequence length="1256" mass="127224">MAADPQIPHQVAEDYEFLESLGRGAYGSVWRCIQRHTGADVAVKGFRRTAGDPDELLRLALREVRLLRSLDHPAVIRLVEAFKGRSGRVFMVFPYVGPSAFQVLEAHPRGLPPRTLLLVAWQLAQVLAYLHGRKVVHRDLKPANVLMGEGGVARLCDFGFARSTACGPRDDQTLTPYTVTRWYRPPEVLLGCPYGPAADVWSLGCTLAELATGKPLFPGTSSADQLALIRECLVLRGQAAGGEGLRARLPHLEAALFTLIEACVSMDPMQRPTAEELLRMTYLSGVRAVLKGTALAAEYDEYYERRRSRHEAHQHHAAEQALAADDALTATQLLMRKAYMPDPISDPDQDPSGQDCGFQLSQQEGHDGPKQPSARLFVFPEGGPDANAGPALGSGAQAASLSACGSASVPLASASASVPFTSAVASTPFTSAVASAPFASATTAAPLASAAASAFASAALGGAPFYGSSSDLVAMGSSARLGSAPQLKSHAMRLCLDTSQGSACGQHGTDRPQDPAAAMAAGASRAAAAANRFRLGEERKRAASDHPPGGKDSPGTVTDAGEWLRDSAHCRPTTTEPSDGRGCFSHDARGAGTYSSSAVVAAVAAAGLGQRSTSAQQNLHLAASPGGGGGGNSGQGRSPSLPQPVSVPRALGAAAWDRAANSNSGHVTGPSQLPGLRATAAPAPKNGSGWRTAADRAAAAAGRPPPSSSSRRRSVAEVSASHMNLGARSHSVDAGASDSLWGRVGSMLLAAAGGKRLPSAAAGTVGPFRPSASAVRSPLSRPSPVSAVQSSIQATLMSPRPTAPLNKDTRNTSLSGVPECRTPSYAQPSDPLCSDTLPRVRHSRPPSVSLAESLGGTVSAVGGHLSRLGLSPGPSPSPAAGSALVDVPGSAGPEFLRAHAFIDLGGDITTTLIGTTDEPLRQGDVFWSGLDWQPSLQARPANPLAAAAPQAPPYSASAARLALRAGASSGRRRALRSSSSARAPRLAHEGGGGGGGGVLGGANNGGVGGLAQLALVEVDEEASSPYSSSRAAGRGDSLGGLPAPAEGLTATPPPLHLGHGGASGGNLSDRVLVALQAMGMRMGSVAGEASPRSSGQLPTLGSALPAAGPSGAWANPAPPPPPSAAAASRPAAAVPPPPARRAGLRSPVTRFGSTSGDGTDQGAVPVAVAAAATATTTVGTPARAAVPTPAQAVPVAGAGAGAQAAEEKAARTQARGSGLPSGAEMKAAGVNEQKSQGLMKRFVKAVKRTFVRAADT</sequence>
<reference evidence="12" key="1">
    <citation type="journal article" date="2020" name="bioRxiv">
        <title>Comparative genomics of Chlamydomonas.</title>
        <authorList>
            <person name="Craig R.J."/>
            <person name="Hasan A.R."/>
            <person name="Ness R.W."/>
            <person name="Keightley P.D."/>
        </authorList>
    </citation>
    <scope>NUCLEOTIDE SEQUENCE</scope>
    <source>
        <strain evidence="12">CCAP 11/70</strain>
    </source>
</reference>
<dbReference type="FunFam" id="3.30.200.20:FF:000049">
    <property type="entry name" value="cyclin-dependent kinase-like 1 isoform X1"/>
    <property type="match status" value="1"/>
</dbReference>
<keyword evidence="5" id="KW-0418">Kinase</keyword>
<dbReference type="AlphaFoldDB" id="A0A835XK18"/>
<name>A0A835XK18_9CHLO</name>
<dbReference type="InterPro" id="IPR000719">
    <property type="entry name" value="Prot_kinase_dom"/>
</dbReference>
<evidence type="ECO:0000256" key="10">
    <source>
        <dbReference type="SAM" id="MobiDB-lite"/>
    </source>
</evidence>
<dbReference type="InterPro" id="IPR008271">
    <property type="entry name" value="Ser/Thr_kinase_AS"/>
</dbReference>
<dbReference type="SMART" id="SM00220">
    <property type="entry name" value="S_TKc"/>
    <property type="match status" value="1"/>
</dbReference>
<feature type="region of interest" description="Disordered" evidence="10">
    <location>
        <begin position="537"/>
        <end position="560"/>
    </location>
</feature>
<dbReference type="InterPro" id="IPR011009">
    <property type="entry name" value="Kinase-like_dom_sf"/>
</dbReference>
<feature type="compositionally biased region" description="Low complexity" evidence="10">
    <location>
        <begin position="1100"/>
        <end position="1115"/>
    </location>
</feature>
<dbReference type="PROSITE" id="PS00107">
    <property type="entry name" value="PROTEIN_KINASE_ATP"/>
    <property type="match status" value="1"/>
</dbReference>
<feature type="region of interest" description="Disordered" evidence="10">
    <location>
        <begin position="340"/>
        <end position="381"/>
    </location>
</feature>
<comment type="caution">
    <text evidence="12">The sequence shown here is derived from an EMBL/GenBank/DDBJ whole genome shotgun (WGS) entry which is preliminary data.</text>
</comment>
<evidence type="ECO:0000256" key="9">
    <source>
        <dbReference type="PROSITE-ProRule" id="PRU10141"/>
    </source>
</evidence>
<dbReference type="OrthoDB" id="2195230at2759"/>
<feature type="compositionally biased region" description="Gly residues" evidence="10">
    <location>
        <begin position="989"/>
        <end position="998"/>
    </location>
</feature>
<dbReference type="InterPro" id="IPR017441">
    <property type="entry name" value="Protein_kinase_ATP_BS"/>
</dbReference>
<dbReference type="Gene3D" id="3.30.200.20">
    <property type="entry name" value="Phosphorylase Kinase, domain 1"/>
    <property type="match status" value="1"/>
</dbReference>
<accession>A0A835XK18</accession>
<protein>
    <recommendedName>
        <fullName evidence="1">cyclin-dependent kinase</fullName>
        <ecNumber evidence="1">2.7.11.22</ecNumber>
    </recommendedName>
</protein>
<comment type="catalytic activity">
    <reaction evidence="7">
        <text>L-threonyl-[protein] + ATP = O-phospho-L-threonyl-[protein] + ADP + H(+)</text>
        <dbReference type="Rhea" id="RHEA:46608"/>
        <dbReference type="Rhea" id="RHEA-COMP:11060"/>
        <dbReference type="Rhea" id="RHEA-COMP:11605"/>
        <dbReference type="ChEBI" id="CHEBI:15378"/>
        <dbReference type="ChEBI" id="CHEBI:30013"/>
        <dbReference type="ChEBI" id="CHEBI:30616"/>
        <dbReference type="ChEBI" id="CHEBI:61977"/>
        <dbReference type="ChEBI" id="CHEBI:456216"/>
        <dbReference type="EC" id="2.7.11.22"/>
    </reaction>
</comment>
<evidence type="ECO:0000256" key="5">
    <source>
        <dbReference type="ARBA" id="ARBA00022777"/>
    </source>
</evidence>
<dbReference type="GO" id="GO:0005524">
    <property type="term" value="F:ATP binding"/>
    <property type="evidence" value="ECO:0007669"/>
    <property type="project" value="UniProtKB-UniRule"/>
</dbReference>
<evidence type="ECO:0000313" key="13">
    <source>
        <dbReference type="Proteomes" id="UP000612055"/>
    </source>
</evidence>
<dbReference type="EMBL" id="JAEHOE010000146">
    <property type="protein sequence ID" value="KAG2484612.1"/>
    <property type="molecule type" value="Genomic_DNA"/>
</dbReference>
<keyword evidence="3" id="KW-0808">Transferase</keyword>
<evidence type="ECO:0000256" key="8">
    <source>
        <dbReference type="ARBA" id="ARBA00048367"/>
    </source>
</evidence>
<dbReference type="SUPFAM" id="SSF56112">
    <property type="entry name" value="Protein kinase-like (PK-like)"/>
    <property type="match status" value="1"/>
</dbReference>
<evidence type="ECO:0000256" key="7">
    <source>
        <dbReference type="ARBA" id="ARBA00047811"/>
    </source>
</evidence>
<evidence type="ECO:0000256" key="6">
    <source>
        <dbReference type="ARBA" id="ARBA00022840"/>
    </source>
</evidence>
<evidence type="ECO:0000256" key="3">
    <source>
        <dbReference type="ARBA" id="ARBA00022679"/>
    </source>
</evidence>
<feature type="region of interest" description="Disordered" evidence="10">
    <location>
        <begin position="969"/>
        <end position="998"/>
    </location>
</feature>
<feature type="compositionally biased region" description="Gly residues" evidence="10">
    <location>
        <begin position="625"/>
        <end position="634"/>
    </location>
</feature>
<feature type="domain" description="Protein kinase" evidence="11">
    <location>
        <begin position="15"/>
        <end position="283"/>
    </location>
</feature>
<dbReference type="Proteomes" id="UP000612055">
    <property type="component" value="Unassembled WGS sequence"/>
</dbReference>
<evidence type="ECO:0000256" key="4">
    <source>
        <dbReference type="ARBA" id="ARBA00022741"/>
    </source>
</evidence>
<evidence type="ECO:0000256" key="2">
    <source>
        <dbReference type="ARBA" id="ARBA00022527"/>
    </source>
</evidence>
<dbReference type="InterPro" id="IPR050117">
    <property type="entry name" value="MAPK"/>
</dbReference>
<evidence type="ECO:0000256" key="1">
    <source>
        <dbReference type="ARBA" id="ARBA00012425"/>
    </source>
</evidence>
<keyword evidence="6 9" id="KW-0067">ATP-binding</keyword>
<feature type="compositionally biased region" description="Low complexity" evidence="10">
    <location>
        <begin position="865"/>
        <end position="884"/>
    </location>
</feature>
<feature type="compositionally biased region" description="Polar residues" evidence="10">
    <location>
        <begin position="661"/>
        <end position="671"/>
    </location>
</feature>
<organism evidence="12 13">
    <name type="scientific">Edaphochlamys debaryana</name>
    <dbReference type="NCBI Taxonomy" id="47281"/>
    <lineage>
        <taxon>Eukaryota</taxon>
        <taxon>Viridiplantae</taxon>
        <taxon>Chlorophyta</taxon>
        <taxon>core chlorophytes</taxon>
        <taxon>Chlorophyceae</taxon>
        <taxon>CS clade</taxon>
        <taxon>Chlamydomonadales</taxon>
        <taxon>Chlamydomonadales incertae sedis</taxon>
        <taxon>Edaphochlamys</taxon>
    </lineage>
</organism>
<evidence type="ECO:0000313" key="12">
    <source>
        <dbReference type="EMBL" id="KAG2484612.1"/>
    </source>
</evidence>
<feature type="region of interest" description="Disordered" evidence="10">
    <location>
        <begin position="1021"/>
        <end position="1063"/>
    </location>
</feature>
<keyword evidence="13" id="KW-1185">Reference proteome</keyword>
<feature type="region of interest" description="Disordered" evidence="10">
    <location>
        <begin position="501"/>
        <end position="523"/>
    </location>
</feature>
<dbReference type="GO" id="GO:0004693">
    <property type="term" value="F:cyclin-dependent protein serine/threonine kinase activity"/>
    <property type="evidence" value="ECO:0007669"/>
    <property type="project" value="UniProtKB-EC"/>
</dbReference>
<proteinExistence type="predicted"/>
<feature type="region of interest" description="Disordered" evidence="10">
    <location>
        <begin position="1085"/>
        <end position="1161"/>
    </location>
</feature>
<dbReference type="PROSITE" id="PS50011">
    <property type="entry name" value="PROTEIN_KINASE_DOM"/>
    <property type="match status" value="1"/>
</dbReference>
<feature type="binding site" evidence="9">
    <location>
        <position position="44"/>
    </location>
    <ligand>
        <name>ATP</name>
        <dbReference type="ChEBI" id="CHEBI:30616"/>
    </ligand>
</feature>
<comment type="catalytic activity">
    <reaction evidence="8">
        <text>L-seryl-[protein] + ATP = O-phospho-L-seryl-[protein] + ADP + H(+)</text>
        <dbReference type="Rhea" id="RHEA:17989"/>
        <dbReference type="Rhea" id="RHEA-COMP:9863"/>
        <dbReference type="Rhea" id="RHEA-COMP:11604"/>
        <dbReference type="ChEBI" id="CHEBI:15378"/>
        <dbReference type="ChEBI" id="CHEBI:29999"/>
        <dbReference type="ChEBI" id="CHEBI:30616"/>
        <dbReference type="ChEBI" id="CHEBI:83421"/>
        <dbReference type="ChEBI" id="CHEBI:456216"/>
        <dbReference type="EC" id="2.7.11.22"/>
    </reaction>
</comment>
<dbReference type="PANTHER" id="PTHR24055">
    <property type="entry name" value="MITOGEN-ACTIVATED PROTEIN KINASE"/>
    <property type="match status" value="1"/>
</dbReference>
<keyword evidence="4 9" id="KW-0547">Nucleotide-binding</keyword>
<evidence type="ECO:0000259" key="11">
    <source>
        <dbReference type="PROSITE" id="PS50011"/>
    </source>
</evidence>
<feature type="region of interest" description="Disordered" evidence="10">
    <location>
        <begin position="658"/>
        <end position="719"/>
    </location>
</feature>